<reference evidence="2 3" key="1">
    <citation type="submission" date="2013-09" db="EMBL/GenBank/DDBJ databases">
        <title>Complete genome sequence of Corynebacterium doosanense CAU 212(T) (=DSM 45436(T)), isolated from activated sludge.</title>
        <authorList>
            <person name="Schaffert L."/>
            <person name="Albersmeier A."/>
            <person name="Kalinowski J."/>
            <person name="Ruckert C."/>
        </authorList>
    </citation>
    <scope>NUCLEOTIDE SEQUENCE [LARGE SCALE GENOMIC DNA]</scope>
    <source>
        <strain evidence="2 3">CAU 212</strain>
    </source>
</reference>
<dbReference type="KEGG" id="cdo:CDOO_13015"/>
<sequence length="60" mass="6528">MNTARRISAGIGAAAMMITLSPAAHAGSVKEEPVTVVKYQAAADYFGCRYHDNVLCWRKK</sequence>
<proteinExistence type="predicted"/>
<feature type="signal peptide" evidence="1">
    <location>
        <begin position="1"/>
        <end position="26"/>
    </location>
</feature>
<dbReference type="Proteomes" id="UP000029914">
    <property type="component" value="Chromosome"/>
</dbReference>
<dbReference type="HOGENOM" id="CLU_2933513_0_0_11"/>
<gene>
    <name evidence="2" type="ORF">CDOO_13015</name>
</gene>
<accession>A0A097IJL8</accession>
<dbReference type="STRING" id="558173.CDOO_13015"/>
<keyword evidence="3" id="KW-1185">Reference proteome</keyword>
<keyword evidence="1" id="KW-0732">Signal</keyword>
<feature type="chain" id="PRO_5001935396" evidence="1">
    <location>
        <begin position="27"/>
        <end position="60"/>
    </location>
</feature>
<evidence type="ECO:0000313" key="3">
    <source>
        <dbReference type="Proteomes" id="UP000029914"/>
    </source>
</evidence>
<dbReference type="RefSeq" id="WP_018022424.1">
    <property type="nucleotide sequence ID" value="NZ_AQUX01000007.1"/>
</dbReference>
<dbReference type="AlphaFoldDB" id="A0A097IJL8"/>
<dbReference type="EMBL" id="CP006764">
    <property type="protein sequence ID" value="AIT62352.1"/>
    <property type="molecule type" value="Genomic_DNA"/>
</dbReference>
<evidence type="ECO:0000313" key="2">
    <source>
        <dbReference type="EMBL" id="AIT62352.1"/>
    </source>
</evidence>
<protein>
    <submittedName>
        <fullName evidence="2">Uncharacterized protein</fullName>
    </submittedName>
</protein>
<organism evidence="2 3">
    <name type="scientific">Corynebacterium doosanense CAU 212 = DSM 45436</name>
    <dbReference type="NCBI Taxonomy" id="558173"/>
    <lineage>
        <taxon>Bacteria</taxon>
        <taxon>Bacillati</taxon>
        <taxon>Actinomycetota</taxon>
        <taxon>Actinomycetes</taxon>
        <taxon>Mycobacteriales</taxon>
        <taxon>Corynebacteriaceae</taxon>
        <taxon>Corynebacterium</taxon>
    </lineage>
</organism>
<evidence type="ECO:0000256" key="1">
    <source>
        <dbReference type="SAM" id="SignalP"/>
    </source>
</evidence>
<name>A0A097IJL8_9CORY</name>